<evidence type="ECO:0000313" key="7">
    <source>
        <dbReference type="Proteomes" id="UP000310687"/>
    </source>
</evidence>
<reference evidence="6 7" key="1">
    <citation type="submission" date="2018-10" db="EMBL/GenBank/DDBJ databases">
        <title>Fifty Aureobasidium pullulans genomes reveal a recombining polyextremotolerant generalist.</title>
        <authorList>
            <person name="Gostincar C."/>
            <person name="Turk M."/>
            <person name="Zajc J."/>
            <person name="Gunde-Cimerman N."/>
        </authorList>
    </citation>
    <scope>NUCLEOTIDE SEQUENCE [LARGE SCALE GENOMIC DNA]</scope>
    <source>
        <strain evidence="6 7">EXF-11013</strain>
    </source>
</reference>
<accession>A0A4S8XBY7</accession>
<name>A0A4S8XBY7_AURPU</name>
<evidence type="ECO:0000256" key="1">
    <source>
        <dbReference type="ARBA" id="ARBA00022801"/>
    </source>
</evidence>
<dbReference type="EMBL" id="QZAL01000142">
    <property type="protein sequence ID" value="THW36218.1"/>
    <property type="molecule type" value="Genomic_DNA"/>
</dbReference>
<dbReference type="GO" id="GO:0047499">
    <property type="term" value="F:calcium-independent phospholipase A2 activity"/>
    <property type="evidence" value="ECO:0007669"/>
    <property type="project" value="TreeGrafter"/>
</dbReference>
<feature type="short sequence motif" description="DGA/G" evidence="4">
    <location>
        <begin position="164"/>
        <end position="166"/>
    </location>
</feature>
<dbReference type="OrthoDB" id="1658288at2759"/>
<dbReference type="Pfam" id="PF01734">
    <property type="entry name" value="Patatin"/>
    <property type="match status" value="1"/>
</dbReference>
<dbReference type="GO" id="GO:0046486">
    <property type="term" value="P:glycerolipid metabolic process"/>
    <property type="evidence" value="ECO:0007669"/>
    <property type="project" value="UniProtKB-ARBA"/>
</dbReference>
<dbReference type="Gene3D" id="3.40.1090.10">
    <property type="entry name" value="Cytosolic phospholipase A2 catalytic domain"/>
    <property type="match status" value="2"/>
</dbReference>
<proteinExistence type="predicted"/>
<dbReference type="GO" id="GO:0019369">
    <property type="term" value="P:arachidonate metabolic process"/>
    <property type="evidence" value="ECO:0007669"/>
    <property type="project" value="TreeGrafter"/>
</dbReference>
<evidence type="ECO:0000259" key="5">
    <source>
        <dbReference type="PROSITE" id="PS51635"/>
    </source>
</evidence>
<organism evidence="6 7">
    <name type="scientific">Aureobasidium pullulans</name>
    <name type="common">Black yeast</name>
    <name type="synonym">Pullularia pullulans</name>
    <dbReference type="NCBI Taxonomy" id="5580"/>
    <lineage>
        <taxon>Eukaryota</taxon>
        <taxon>Fungi</taxon>
        <taxon>Dikarya</taxon>
        <taxon>Ascomycota</taxon>
        <taxon>Pezizomycotina</taxon>
        <taxon>Dothideomycetes</taxon>
        <taxon>Dothideomycetidae</taxon>
        <taxon>Dothideales</taxon>
        <taxon>Saccotheciaceae</taxon>
        <taxon>Aureobasidium</taxon>
    </lineage>
</organism>
<dbReference type="AlphaFoldDB" id="A0A4S8XBY7"/>
<keyword evidence="3 4" id="KW-0443">Lipid metabolism</keyword>
<dbReference type="CDD" id="cd07216">
    <property type="entry name" value="Pat17_PNPLA8_PNPLA9_like3"/>
    <property type="match status" value="1"/>
</dbReference>
<feature type="domain" description="PNPLA" evidence="5">
    <location>
        <begin position="9"/>
        <end position="177"/>
    </location>
</feature>
<feature type="short sequence motif" description="GXGXXG" evidence="4">
    <location>
        <begin position="13"/>
        <end position="18"/>
    </location>
</feature>
<protein>
    <submittedName>
        <fullName evidence="6">Phospholipase, patatin family protein</fullName>
    </submittedName>
</protein>
<dbReference type="GO" id="GO:0016042">
    <property type="term" value="P:lipid catabolic process"/>
    <property type="evidence" value="ECO:0007669"/>
    <property type="project" value="UniProtKB-UniRule"/>
</dbReference>
<evidence type="ECO:0000256" key="2">
    <source>
        <dbReference type="ARBA" id="ARBA00022963"/>
    </source>
</evidence>
<dbReference type="SUPFAM" id="SSF52151">
    <property type="entry name" value="FabD/lysophospholipase-like"/>
    <property type="match status" value="1"/>
</dbReference>
<dbReference type="InterPro" id="IPR002641">
    <property type="entry name" value="PNPLA_dom"/>
</dbReference>
<dbReference type="InterPro" id="IPR016035">
    <property type="entry name" value="Acyl_Trfase/lysoPLipase"/>
</dbReference>
<dbReference type="GO" id="GO:0016020">
    <property type="term" value="C:membrane"/>
    <property type="evidence" value="ECO:0007669"/>
    <property type="project" value="TreeGrafter"/>
</dbReference>
<sequence length="304" mass="33721">MPGRDLNLLSLDGGGVRGLSSLYTLQRIMESIDPEDPPKPCDYFDMIGGTSTGGLIAIMLGRLRMTIDECIQAYIELSEEIFHKKRRIPVNAKGDLKERYDSKTLEIAIKKVIRSRDMDEDALLKDPQGTKVTVRIWEAARATSAASTFFDPIQIGENGQRFLDGGTVANNPVRQLWGEAVDMIDQQALTNDLNCLISIGTGEPSYKGFDDTVMGIVNTLSSIATETEETANSFHQEQSRLFDKRVCYRYNVPRGMGDIGLAETEQRAAIKSMTDAYLQSELIQSSMRSCVGVEPMYSLAIIDK</sequence>
<evidence type="ECO:0000256" key="4">
    <source>
        <dbReference type="PROSITE-ProRule" id="PRU01161"/>
    </source>
</evidence>
<keyword evidence="1 4" id="KW-0378">Hydrolase</keyword>
<gene>
    <name evidence="6" type="ORF">D6D22_07792</name>
</gene>
<feature type="active site" description="Nucleophile" evidence="4">
    <location>
        <position position="51"/>
    </location>
</feature>
<evidence type="ECO:0000256" key="3">
    <source>
        <dbReference type="ARBA" id="ARBA00023098"/>
    </source>
</evidence>
<evidence type="ECO:0000313" key="6">
    <source>
        <dbReference type="EMBL" id="THW36218.1"/>
    </source>
</evidence>
<feature type="short sequence motif" description="GXSXG" evidence="4">
    <location>
        <begin position="49"/>
        <end position="53"/>
    </location>
</feature>
<keyword evidence="2 4" id="KW-0442">Lipid degradation</keyword>
<dbReference type="PANTHER" id="PTHR24185:SF1">
    <property type="entry name" value="CALCIUM-INDEPENDENT PHOSPHOLIPASE A2-GAMMA"/>
    <property type="match status" value="1"/>
</dbReference>
<dbReference type="PROSITE" id="PS51635">
    <property type="entry name" value="PNPLA"/>
    <property type="match status" value="1"/>
</dbReference>
<comment type="caution">
    <text evidence="6">The sequence shown here is derived from an EMBL/GenBank/DDBJ whole genome shotgun (WGS) entry which is preliminary data.</text>
</comment>
<feature type="active site" description="Proton acceptor" evidence="4">
    <location>
        <position position="164"/>
    </location>
</feature>
<dbReference type="Proteomes" id="UP000310687">
    <property type="component" value="Unassembled WGS sequence"/>
</dbReference>
<dbReference type="PANTHER" id="PTHR24185">
    <property type="entry name" value="CALCIUM-INDEPENDENT PHOSPHOLIPASE A2-GAMMA"/>
    <property type="match status" value="1"/>
</dbReference>